<evidence type="ECO:0000313" key="2">
    <source>
        <dbReference type="EMBL" id="GMF17621.1"/>
    </source>
</evidence>
<comment type="caution">
    <text evidence="2">The sequence shown here is derived from an EMBL/GenBank/DDBJ whole genome shotgun (WGS) entry which is preliminary data.</text>
</comment>
<accession>A0A9W6TQ45</accession>
<evidence type="ECO:0000313" key="3">
    <source>
        <dbReference type="Proteomes" id="UP001165083"/>
    </source>
</evidence>
<feature type="region of interest" description="Disordered" evidence="1">
    <location>
        <begin position="156"/>
        <end position="175"/>
    </location>
</feature>
<reference evidence="2" key="1">
    <citation type="submission" date="2023-04" db="EMBL/GenBank/DDBJ databases">
        <title>Phytophthora lilii NBRC 32176.</title>
        <authorList>
            <person name="Ichikawa N."/>
            <person name="Sato H."/>
            <person name="Tonouchi N."/>
        </authorList>
    </citation>
    <scope>NUCLEOTIDE SEQUENCE</scope>
    <source>
        <strain evidence="2">NBRC 32176</strain>
    </source>
</reference>
<protein>
    <submittedName>
        <fullName evidence="2">Unnamed protein product</fullName>
    </submittedName>
</protein>
<sequence length="294" mass="31236">MAVNREGCTASFQSYSGGECVAPVDAECTIVSGTSWGCAFTDNAPSAVGSGSGSAFSEEVTFPLILTSKEAEVTFPSQDQEDVASSAMTTNVKQQNSVSDELTTLETTQNQGGENEETACPILHQAGENEVTEVFAKQNTQFQGRDDGAAVMSTINYKSPGKQDNNATVNDKTSYQSHLRGQIDLNLDDGNNEAAFQSLPSTNSNQVNNAYKPPAKQTDQLVDSNYDAGTADGKQDSLVSKPDEGGKISDTNDSQYTRPDDSGKSYKTGVDNDSDDAILSKPGKDSHVENSYNN</sequence>
<name>A0A9W6TQ45_9STRA</name>
<feature type="region of interest" description="Disordered" evidence="1">
    <location>
        <begin position="198"/>
        <end position="294"/>
    </location>
</feature>
<dbReference type="Proteomes" id="UP001165083">
    <property type="component" value="Unassembled WGS sequence"/>
</dbReference>
<dbReference type="EMBL" id="BSXW01000289">
    <property type="protein sequence ID" value="GMF17621.1"/>
    <property type="molecule type" value="Genomic_DNA"/>
</dbReference>
<dbReference type="AlphaFoldDB" id="A0A9W6TQ45"/>
<evidence type="ECO:0000256" key="1">
    <source>
        <dbReference type="SAM" id="MobiDB-lite"/>
    </source>
</evidence>
<keyword evidence="3" id="KW-1185">Reference proteome</keyword>
<gene>
    <name evidence="2" type="ORF">Plil01_000647500</name>
</gene>
<feature type="compositionally biased region" description="Polar residues" evidence="1">
    <location>
        <begin position="198"/>
        <end position="209"/>
    </location>
</feature>
<proteinExistence type="predicted"/>
<organism evidence="2 3">
    <name type="scientific">Phytophthora lilii</name>
    <dbReference type="NCBI Taxonomy" id="2077276"/>
    <lineage>
        <taxon>Eukaryota</taxon>
        <taxon>Sar</taxon>
        <taxon>Stramenopiles</taxon>
        <taxon>Oomycota</taxon>
        <taxon>Peronosporomycetes</taxon>
        <taxon>Peronosporales</taxon>
        <taxon>Peronosporaceae</taxon>
        <taxon>Phytophthora</taxon>
    </lineage>
</organism>